<dbReference type="Gene3D" id="2.170.150.20">
    <property type="entry name" value="Peptide methionine sulfoxide reductase"/>
    <property type="match status" value="1"/>
</dbReference>
<dbReference type="InterPro" id="IPR028427">
    <property type="entry name" value="Met_Sox_Rdtase_MsrB"/>
</dbReference>
<dbReference type="NCBIfam" id="TIGR00357">
    <property type="entry name" value="peptide-methionine (R)-S-oxide reductase MsrB"/>
    <property type="match status" value="1"/>
</dbReference>
<keyword evidence="9" id="KW-1185">Reference proteome</keyword>
<dbReference type="EMBL" id="SWBP01000009">
    <property type="protein sequence ID" value="TKB95254.1"/>
    <property type="molecule type" value="Genomic_DNA"/>
</dbReference>
<dbReference type="SUPFAM" id="SSF51316">
    <property type="entry name" value="Mss4-like"/>
    <property type="match status" value="1"/>
</dbReference>
<dbReference type="Pfam" id="PF01641">
    <property type="entry name" value="SelR"/>
    <property type="match status" value="1"/>
</dbReference>
<dbReference type="PANTHER" id="PTHR46081:SF8">
    <property type="entry name" value="PEPTIDE METHIONINE SULFOXIDE REDUCTASE 2"/>
    <property type="match status" value="1"/>
</dbReference>
<dbReference type="GO" id="GO:0046872">
    <property type="term" value="F:metal ion binding"/>
    <property type="evidence" value="ECO:0007669"/>
    <property type="project" value="UniProtKB-KW"/>
</dbReference>
<evidence type="ECO:0000256" key="4">
    <source>
        <dbReference type="ARBA" id="ARBA00022833"/>
    </source>
</evidence>
<dbReference type="EC" id="1.8.4.12" evidence="2"/>
<accession>A0A4U1BUB9</accession>
<evidence type="ECO:0000256" key="2">
    <source>
        <dbReference type="ARBA" id="ARBA00012499"/>
    </source>
</evidence>
<comment type="catalytic activity">
    <reaction evidence="6">
        <text>L-methionyl-[protein] + [thioredoxin]-disulfide + H2O = L-methionyl-(R)-S-oxide-[protein] + [thioredoxin]-dithiol</text>
        <dbReference type="Rhea" id="RHEA:24164"/>
        <dbReference type="Rhea" id="RHEA-COMP:10698"/>
        <dbReference type="Rhea" id="RHEA-COMP:10700"/>
        <dbReference type="Rhea" id="RHEA-COMP:12313"/>
        <dbReference type="Rhea" id="RHEA-COMP:12314"/>
        <dbReference type="ChEBI" id="CHEBI:15377"/>
        <dbReference type="ChEBI" id="CHEBI:16044"/>
        <dbReference type="ChEBI" id="CHEBI:29950"/>
        <dbReference type="ChEBI" id="CHEBI:45764"/>
        <dbReference type="ChEBI" id="CHEBI:50058"/>
        <dbReference type="EC" id="1.8.4.12"/>
    </reaction>
</comment>
<evidence type="ECO:0000256" key="3">
    <source>
        <dbReference type="ARBA" id="ARBA00022723"/>
    </source>
</evidence>
<evidence type="ECO:0000256" key="1">
    <source>
        <dbReference type="ARBA" id="ARBA00001947"/>
    </source>
</evidence>
<dbReference type="PANTHER" id="PTHR46081">
    <property type="entry name" value="PEPTIDE METHIONINE SULFOXIDE REDUCTASE 2"/>
    <property type="match status" value="1"/>
</dbReference>
<evidence type="ECO:0000256" key="5">
    <source>
        <dbReference type="ARBA" id="ARBA00023002"/>
    </source>
</evidence>
<dbReference type="Proteomes" id="UP000308181">
    <property type="component" value="Unassembled WGS sequence"/>
</dbReference>
<protein>
    <recommendedName>
        <fullName evidence="2">peptide-methionine (R)-S-oxide reductase</fullName>
        <ecNumber evidence="2">1.8.4.12</ecNumber>
    </recommendedName>
</protein>
<dbReference type="GO" id="GO:0030091">
    <property type="term" value="P:protein repair"/>
    <property type="evidence" value="ECO:0007669"/>
    <property type="project" value="InterPro"/>
</dbReference>
<dbReference type="RefSeq" id="WP_136827692.1">
    <property type="nucleotide sequence ID" value="NZ_SWBP01000009.1"/>
</dbReference>
<dbReference type="PROSITE" id="PS51790">
    <property type="entry name" value="MSRB"/>
    <property type="match status" value="1"/>
</dbReference>
<dbReference type="InterPro" id="IPR011057">
    <property type="entry name" value="Mss4-like_sf"/>
</dbReference>
<dbReference type="InterPro" id="IPR002579">
    <property type="entry name" value="Met_Sox_Rdtase_MsrB_dom"/>
</dbReference>
<comment type="caution">
    <text evidence="8">The sequence shown here is derived from an EMBL/GenBank/DDBJ whole genome shotgun (WGS) entry which is preliminary data.</text>
</comment>
<reference evidence="8 9" key="1">
    <citation type="submission" date="2019-04" db="EMBL/GenBank/DDBJ databases">
        <title>Pedobacter sp. AR-3-17 sp. nov., isolated from Arctic soil.</title>
        <authorList>
            <person name="Dahal R.H."/>
            <person name="Kim D.-U."/>
        </authorList>
    </citation>
    <scope>NUCLEOTIDE SEQUENCE [LARGE SCALE GENOMIC DNA]</scope>
    <source>
        <strain evidence="8 9">AR-3-17</strain>
    </source>
</reference>
<organism evidence="8 9">
    <name type="scientific">Pedobacter cryophilus</name>
    <dbReference type="NCBI Taxonomy" id="2571271"/>
    <lineage>
        <taxon>Bacteria</taxon>
        <taxon>Pseudomonadati</taxon>
        <taxon>Bacteroidota</taxon>
        <taxon>Sphingobacteriia</taxon>
        <taxon>Sphingobacteriales</taxon>
        <taxon>Sphingobacteriaceae</taxon>
        <taxon>Pedobacter</taxon>
    </lineage>
</organism>
<dbReference type="NCBIfam" id="NF004036">
    <property type="entry name" value="PRK05508.1"/>
    <property type="match status" value="1"/>
</dbReference>
<keyword evidence="5 8" id="KW-0560">Oxidoreductase</keyword>
<dbReference type="AlphaFoldDB" id="A0A4U1BUB9"/>
<sequence length="120" mass="13582">MEYNKLTPEEEYVILHKGTERPFAGEYTDLKEAGTYVCRQCNTPLYQSDDKFDSHCGWPSFDDEIPGAVKRIPDADGRRIEIVCANCGGHLGHVFEGERLTSKNTRHCVNSLSMKFIPKA</sequence>
<evidence type="ECO:0000313" key="9">
    <source>
        <dbReference type="Proteomes" id="UP000308181"/>
    </source>
</evidence>
<evidence type="ECO:0000259" key="7">
    <source>
        <dbReference type="PROSITE" id="PS51790"/>
    </source>
</evidence>
<dbReference type="GO" id="GO:0033743">
    <property type="term" value="F:peptide-methionine (R)-S-oxide reductase activity"/>
    <property type="evidence" value="ECO:0007669"/>
    <property type="project" value="UniProtKB-EC"/>
</dbReference>
<dbReference type="OrthoDB" id="4174719at2"/>
<proteinExistence type="predicted"/>
<keyword evidence="4" id="KW-0862">Zinc</keyword>
<evidence type="ECO:0000313" key="8">
    <source>
        <dbReference type="EMBL" id="TKB95254.1"/>
    </source>
</evidence>
<feature type="domain" description="MsrB" evidence="7">
    <location>
        <begin position="1"/>
        <end position="119"/>
    </location>
</feature>
<comment type="cofactor">
    <cofactor evidence="1">
        <name>Zn(2+)</name>
        <dbReference type="ChEBI" id="CHEBI:29105"/>
    </cofactor>
</comment>
<name>A0A4U1BUB9_9SPHI</name>
<dbReference type="GO" id="GO:0006979">
    <property type="term" value="P:response to oxidative stress"/>
    <property type="evidence" value="ECO:0007669"/>
    <property type="project" value="InterPro"/>
</dbReference>
<gene>
    <name evidence="8" type="ORF">FA046_16760</name>
</gene>
<evidence type="ECO:0000256" key="6">
    <source>
        <dbReference type="ARBA" id="ARBA00048488"/>
    </source>
</evidence>
<keyword evidence="3" id="KW-0479">Metal-binding</keyword>